<dbReference type="Proteomes" id="UP000236751">
    <property type="component" value="Unassembled WGS sequence"/>
</dbReference>
<protein>
    <recommendedName>
        <fullName evidence="5">DUF2971 family protein</fullName>
    </recommendedName>
</protein>
<dbReference type="HOGENOM" id="CLU_073012_0_0_4"/>
<dbReference type="KEGG" id="nmu:Nmul_A0122"/>
<evidence type="ECO:0008006" key="5">
    <source>
        <dbReference type="Google" id="ProtNLM"/>
    </source>
</evidence>
<evidence type="ECO:0000313" key="3">
    <source>
        <dbReference type="Proteomes" id="UP000002718"/>
    </source>
</evidence>
<dbReference type="eggNOG" id="ENOG5032S82">
    <property type="taxonomic scope" value="Bacteria"/>
</dbReference>
<evidence type="ECO:0000313" key="1">
    <source>
        <dbReference type="EMBL" id="ABB73431.1"/>
    </source>
</evidence>
<reference evidence="2 4" key="4">
    <citation type="submission" date="2016-10" db="EMBL/GenBank/DDBJ databases">
        <authorList>
            <person name="de Groot N.N."/>
        </authorList>
    </citation>
    <scope>NUCLEOTIDE SEQUENCE [LARGE SCALE GENOMIC DNA]</scope>
    <source>
        <strain evidence="2 4">Nl13</strain>
    </source>
</reference>
<dbReference type="EMBL" id="CP000103">
    <property type="protein sequence ID" value="ABB73431.1"/>
    <property type="molecule type" value="Genomic_DNA"/>
</dbReference>
<evidence type="ECO:0000313" key="4">
    <source>
        <dbReference type="Proteomes" id="UP000236751"/>
    </source>
</evidence>
<sequence length="272" mass="32181">MYVCKKCSPDLAETVRREYFMARWYKVPEAESILWRYMDFTKFVSLLSTKTLYFPSAVCFDDIWEGAKGLRKNKWLWDEFFLDSFRNSLRTIPTNIRPPLSDEEIESEAIRMLRELEEGGELDRKRTFISCWHENEFESEAMWKLYSSSVNNAIAIRTTYEGLYQALGRDPEIEIGRVEYVDLHSDFVDLNAAFWRKQKSFEHEREVRALLMKPEHIELGLAIPCNIEKLIERVIVSPLAPKWFFELVDDVSTTYGFKLTIEKSSLIQDVFF</sequence>
<dbReference type="AlphaFoldDB" id="Q2YCU0"/>
<reference evidence="1" key="1">
    <citation type="submission" date="2005-08" db="EMBL/GenBank/DDBJ databases">
        <title>Complete sequence of Chromosome 1 of Nitrosospira multiformis ATCC 25196.</title>
        <authorList>
            <consortium name="US DOE Joint Genome Institute"/>
            <person name="Copeland A."/>
            <person name="Lucas S."/>
            <person name="Lapidus A."/>
            <person name="Barry K."/>
            <person name="Detter J.C."/>
            <person name="Glavina T."/>
            <person name="Hammon N."/>
            <person name="Israni S."/>
            <person name="Pitluck S."/>
            <person name="Chain P."/>
            <person name="Malfatti S."/>
            <person name="Shin M."/>
            <person name="Vergez L."/>
            <person name="Schmutz J."/>
            <person name="Larimer F."/>
            <person name="Land M."/>
            <person name="Hauser L."/>
            <person name="Kyrpides N."/>
            <person name="Lykidis A."/>
            <person name="Richardson P."/>
        </authorList>
    </citation>
    <scope>NUCLEOTIDE SEQUENCE</scope>
    <source>
        <strain evidence="1">ATCC 25196</strain>
    </source>
</reference>
<name>Q2YCU0_NITMU</name>
<organism evidence="1 3">
    <name type="scientific">Nitrosospira multiformis (strain ATCC 25196 / NCIMB 11849 / C 71)</name>
    <dbReference type="NCBI Taxonomy" id="323848"/>
    <lineage>
        <taxon>Bacteria</taxon>
        <taxon>Pseudomonadati</taxon>
        <taxon>Pseudomonadota</taxon>
        <taxon>Betaproteobacteria</taxon>
        <taxon>Nitrosomonadales</taxon>
        <taxon>Nitrosomonadaceae</taxon>
        <taxon>Nitrosospira</taxon>
    </lineage>
</organism>
<dbReference type="Proteomes" id="UP000002718">
    <property type="component" value="Chromosome"/>
</dbReference>
<reference evidence="1 3" key="3">
    <citation type="journal article" date="2008" name="Appl. Environ. Microbiol.">
        <title>Complete genome sequence of Nitrosospira multiformis, an ammonia-oxidizing bacterium from the soil environment.</title>
        <authorList>
            <person name="Norton J.M."/>
            <person name="Klotz M.G."/>
            <person name="Stein L.Y."/>
            <person name="Arp D.J."/>
            <person name="Bottomley P.J."/>
            <person name="Chain P.S."/>
            <person name="Hauser L.J."/>
            <person name="Land M.L."/>
            <person name="Larimer F.W."/>
            <person name="Shin M.W."/>
            <person name="Starkenburg S.R."/>
        </authorList>
    </citation>
    <scope>NUCLEOTIDE SEQUENCE [LARGE SCALE GENOMIC DNA]</scope>
    <source>
        <strain evidence="1">ATCC 25196</strain>
        <strain evidence="3">ATCC 25196 / NCIMB 11849 / C 71</strain>
    </source>
</reference>
<evidence type="ECO:0000313" key="2">
    <source>
        <dbReference type="EMBL" id="SEG11832.1"/>
    </source>
</evidence>
<gene>
    <name evidence="1" type="ordered locus">Nmul_A0122</name>
    <name evidence="2" type="ORF">SAMN05216403_13215</name>
</gene>
<dbReference type="EMBL" id="FNVK01000032">
    <property type="protein sequence ID" value="SEG11832.1"/>
    <property type="molecule type" value="Genomic_DNA"/>
</dbReference>
<keyword evidence="3" id="KW-1185">Reference proteome</keyword>
<proteinExistence type="predicted"/>
<reference evidence="3" key="2">
    <citation type="submission" date="2005-08" db="EMBL/GenBank/DDBJ databases">
        <title>Complete sequence of chromosome 1 of Nitrosospira multiformis ATCC 25196.</title>
        <authorList>
            <person name="Copeland A."/>
            <person name="Lucas S."/>
            <person name="Lapidus A."/>
            <person name="Barry K."/>
            <person name="Detter J.C."/>
            <person name="Glavina T."/>
            <person name="Hammon N."/>
            <person name="Israni S."/>
            <person name="Pitluck S."/>
            <person name="Chain P."/>
            <person name="Malfatti S."/>
            <person name="Shin M."/>
            <person name="Vergez L."/>
            <person name="Schmutz J."/>
            <person name="Larimer F."/>
            <person name="Land M."/>
            <person name="Hauser L."/>
            <person name="Kyrpides N."/>
            <person name="Lykidis A."/>
            <person name="Richardson P."/>
        </authorList>
    </citation>
    <scope>NUCLEOTIDE SEQUENCE [LARGE SCALE GENOMIC DNA]</scope>
    <source>
        <strain evidence="3">ATCC 25196 / NCIMB 11849 / C 71</strain>
    </source>
</reference>
<accession>Q2YCU0</accession>